<evidence type="ECO:0000259" key="11">
    <source>
        <dbReference type="Pfam" id="PF02463"/>
    </source>
</evidence>
<evidence type="ECO:0000256" key="1">
    <source>
        <dbReference type="ARBA" id="ARBA00004123"/>
    </source>
</evidence>
<evidence type="ECO:0000256" key="9">
    <source>
        <dbReference type="ARBA" id="ARBA00023242"/>
    </source>
</evidence>
<evidence type="ECO:0000313" key="13">
    <source>
        <dbReference type="Proteomes" id="UP000007110"/>
    </source>
</evidence>
<feature type="coiled-coil region" evidence="10">
    <location>
        <begin position="583"/>
        <end position="679"/>
    </location>
</feature>
<feature type="coiled-coil region" evidence="10">
    <location>
        <begin position="351"/>
        <end position="378"/>
    </location>
</feature>
<dbReference type="Pfam" id="PF02463">
    <property type="entry name" value="SMC_N"/>
    <property type="match status" value="1"/>
</dbReference>
<organism evidence="12 13">
    <name type="scientific">Strongylocentrotus purpuratus</name>
    <name type="common">Purple sea urchin</name>
    <dbReference type="NCBI Taxonomy" id="7668"/>
    <lineage>
        <taxon>Eukaryota</taxon>
        <taxon>Metazoa</taxon>
        <taxon>Echinodermata</taxon>
        <taxon>Eleutherozoa</taxon>
        <taxon>Echinozoa</taxon>
        <taxon>Echinoidea</taxon>
        <taxon>Euechinoidea</taxon>
        <taxon>Echinacea</taxon>
        <taxon>Camarodonta</taxon>
        <taxon>Echinidea</taxon>
        <taxon>Strongylocentrotidae</taxon>
        <taxon>Strongylocentrotus</taxon>
    </lineage>
</organism>
<dbReference type="RefSeq" id="XP_030832465.1">
    <property type="nucleotide sequence ID" value="XM_030976605.1"/>
</dbReference>
<evidence type="ECO:0000256" key="6">
    <source>
        <dbReference type="ARBA" id="ARBA00022741"/>
    </source>
</evidence>
<keyword evidence="7" id="KW-0067">ATP-binding</keyword>
<protein>
    <recommendedName>
        <fullName evidence="4">Structural maintenance of chromosomes protein 5</fullName>
    </recommendedName>
</protein>
<comment type="subcellular location">
    <subcellularLocation>
        <location evidence="2">Chromosome</location>
    </subcellularLocation>
    <subcellularLocation>
        <location evidence="1">Nucleus</location>
    </subcellularLocation>
</comment>
<accession>A0A7M7N7U4</accession>
<dbReference type="PANTHER" id="PTHR45916">
    <property type="entry name" value="STRUCTURAL MAINTENANCE OF CHROMOSOMES PROTEIN 5"/>
    <property type="match status" value="1"/>
</dbReference>
<feature type="coiled-coil region" evidence="10">
    <location>
        <begin position="705"/>
        <end position="732"/>
    </location>
</feature>
<evidence type="ECO:0000256" key="2">
    <source>
        <dbReference type="ARBA" id="ARBA00004286"/>
    </source>
</evidence>
<name>A0A7M7N7U4_STRPU</name>
<dbReference type="InterPro" id="IPR027417">
    <property type="entry name" value="P-loop_NTPase"/>
</dbReference>
<dbReference type="EnsemblMetazoa" id="XM_030976605">
    <property type="protein sequence ID" value="XP_030832465"/>
    <property type="gene ID" value="LOC581507"/>
</dbReference>
<dbReference type="InterPro" id="IPR003395">
    <property type="entry name" value="RecF/RecN/SMC_N"/>
</dbReference>
<feature type="coiled-coil region" evidence="10">
    <location>
        <begin position="806"/>
        <end position="840"/>
    </location>
</feature>
<reference evidence="12" key="2">
    <citation type="submission" date="2021-01" db="UniProtKB">
        <authorList>
            <consortium name="EnsemblMetazoa"/>
        </authorList>
    </citation>
    <scope>IDENTIFICATION</scope>
</reference>
<evidence type="ECO:0000313" key="12">
    <source>
        <dbReference type="EnsemblMetazoa" id="XP_030832465"/>
    </source>
</evidence>
<dbReference type="Proteomes" id="UP000007110">
    <property type="component" value="Unassembled WGS sequence"/>
</dbReference>
<keyword evidence="6" id="KW-0547">Nucleotide-binding</keyword>
<dbReference type="GO" id="GO:0005634">
    <property type="term" value="C:nucleus"/>
    <property type="evidence" value="ECO:0007669"/>
    <property type="project" value="UniProtKB-SubCell"/>
</dbReference>
<dbReference type="Gene3D" id="3.40.50.300">
    <property type="entry name" value="P-loop containing nucleotide triphosphate hydrolases"/>
    <property type="match status" value="2"/>
</dbReference>
<keyword evidence="5" id="KW-0158">Chromosome</keyword>
<comment type="similarity">
    <text evidence="3">Belongs to the SMC family. SMC5 subfamily.</text>
</comment>
<dbReference type="AlphaFoldDB" id="A0A7M7N7U4"/>
<evidence type="ECO:0000256" key="4">
    <source>
        <dbReference type="ARBA" id="ARBA00018687"/>
    </source>
</evidence>
<dbReference type="GO" id="GO:0016887">
    <property type="term" value="F:ATP hydrolysis activity"/>
    <property type="evidence" value="ECO:0007669"/>
    <property type="project" value="InterPro"/>
</dbReference>
<dbReference type="PANTHER" id="PTHR45916:SF1">
    <property type="entry name" value="STRUCTURAL MAINTENANCE OF CHROMOSOMES PROTEIN 5"/>
    <property type="match status" value="1"/>
</dbReference>
<evidence type="ECO:0000256" key="3">
    <source>
        <dbReference type="ARBA" id="ARBA00010171"/>
    </source>
</evidence>
<dbReference type="GeneID" id="581507"/>
<evidence type="ECO:0000256" key="5">
    <source>
        <dbReference type="ARBA" id="ARBA00022454"/>
    </source>
</evidence>
<keyword evidence="8 10" id="KW-0175">Coiled coil</keyword>
<evidence type="ECO:0000256" key="7">
    <source>
        <dbReference type="ARBA" id="ARBA00022840"/>
    </source>
</evidence>
<keyword evidence="13" id="KW-1185">Reference proteome</keyword>
<evidence type="ECO:0000256" key="10">
    <source>
        <dbReference type="SAM" id="Coils"/>
    </source>
</evidence>
<dbReference type="GO" id="GO:0005694">
    <property type="term" value="C:chromosome"/>
    <property type="evidence" value="ECO:0007669"/>
    <property type="project" value="UniProtKB-SubCell"/>
</dbReference>
<keyword evidence="9" id="KW-0539">Nucleus</keyword>
<dbReference type="CTD" id="23137"/>
<dbReference type="GO" id="GO:0005524">
    <property type="term" value="F:ATP binding"/>
    <property type="evidence" value="ECO:0007669"/>
    <property type="project" value="UniProtKB-KW"/>
</dbReference>
<dbReference type="FunFam" id="3.40.50.300:FF:001301">
    <property type="entry name" value="Structural maintenance of chromosomes 5"/>
    <property type="match status" value="1"/>
</dbReference>
<sequence>MASSKAKKKEAARKFMSKDYSQDGYMVGAIIRIKMVNFVTYDCCEVFPGPHLNMIMGPNGTGKSTVVCAMCLGLNGSTNLLGRAKEIGEFVKRGTNKAVIELELYNTHVDKYGNRKNDVLRREITRQGNRSVFIRNNLPIKNREVTQFVREQNIQITNLCQFLPQEKVVEFSHMNNIELLERTEESIGSQGLYDDHQTLKACRNTEKELHQHLKDKSDHLEKLKQQNERVERDVRRFKERQKTLETIETLEKKKVWMSAGITEQEKLIKTKRDELGEQKGLIAELHEELRDKRTQEQKRLKAIHDGKEQVAGYERELDQLEPDEDIRPQLEENIGEINRVSQEKTTIEGKCSTLAEERSALKKEIRGYQDRLKRLNDRRDQRLRALKTRSPDTYNAVLWLRSNADKFKKTIHEPIALVLNIENKDHAKFIERSIPFQDMLAFVCEDSQDQDKFINEIREGQNLRVSVVKSPADPSESYTAQRPIQQLGFGFYAYLKDLVTAPNAVMAYLCKLHKLHNIPLGDENTERNVDKVIQHAQVNKFYTPKYQYTIKQSRYGNKNKSSLSSQVPPAKILGQTMDDMQEKRDLEKLIQEKEHYVQELEQEYAKLERQHKSLDAKLEQIKEARAQLKKRMNQRRTIIQNIKATTDKIKKKESMKIDLEAEKRKVEQKIQQINRKKLTILKKIHDFNKVCLEKSMQRVTLSLQQVAAEKAKKQCEENISETKNEIGIQENLCQELTVETDQVKKDAKQLLALARDKTGSDKPSDQLKKSFEQYPNDIEEVEDLIYKEKAQADCQFPTDEGVVRDYEKRKKEIRIVEAEVLKEEEEVSNHKARIDNLKETWLGELTGLVGKINSKFSKFFSTMGCAGEVDLFCPNEEDYDKYEMRIKVKFRRNEQLQLLTSTYQSGGERSVATVLYLMALQELNKCPFRVVDEINQGMDPSNERKVFEFVVETACRENTSQYFLITPKLLPDLKYGPRMKVLCVYNSHWMLSHEQWNIRKFIRRKEKVNEEAQDN</sequence>
<feature type="domain" description="RecF/RecN/SMC N-terminal" evidence="11">
    <location>
        <begin position="30"/>
        <end position="966"/>
    </location>
</feature>
<dbReference type="GO" id="GO:0006302">
    <property type="term" value="P:double-strand break repair"/>
    <property type="evidence" value="ECO:0007669"/>
    <property type="project" value="InterPro"/>
</dbReference>
<evidence type="ECO:0000256" key="8">
    <source>
        <dbReference type="ARBA" id="ARBA00023054"/>
    </source>
</evidence>
<dbReference type="SUPFAM" id="SSF52540">
    <property type="entry name" value="P-loop containing nucleoside triphosphate hydrolases"/>
    <property type="match status" value="2"/>
</dbReference>
<reference evidence="13" key="1">
    <citation type="submission" date="2015-02" db="EMBL/GenBank/DDBJ databases">
        <title>Genome sequencing for Strongylocentrotus purpuratus.</title>
        <authorList>
            <person name="Murali S."/>
            <person name="Liu Y."/>
            <person name="Vee V."/>
            <person name="English A."/>
            <person name="Wang M."/>
            <person name="Skinner E."/>
            <person name="Han Y."/>
            <person name="Muzny D.M."/>
            <person name="Worley K.C."/>
            <person name="Gibbs R.A."/>
        </authorList>
    </citation>
    <scope>NUCLEOTIDE SEQUENCE</scope>
</reference>
<proteinExistence type="inferred from homology"/>
<feature type="coiled-coil region" evidence="10">
    <location>
        <begin position="206"/>
        <end position="247"/>
    </location>
</feature>